<proteinExistence type="predicted"/>
<feature type="binding site" evidence="1">
    <location>
        <position position="202"/>
    </location>
    <ligand>
        <name>a divalent metal cation</name>
        <dbReference type="ChEBI" id="CHEBI:60240"/>
        <label>1</label>
    </ligand>
</feature>
<dbReference type="SUPFAM" id="SSF51556">
    <property type="entry name" value="Metallo-dependent hydrolases"/>
    <property type="match status" value="1"/>
</dbReference>
<dbReference type="GO" id="GO:0016788">
    <property type="term" value="F:hydrolase activity, acting on ester bonds"/>
    <property type="evidence" value="ECO:0007669"/>
    <property type="project" value="InterPro"/>
</dbReference>
<protein>
    <submittedName>
        <fullName evidence="2">TatD family deoxyribonuclease</fullName>
    </submittedName>
</protein>
<evidence type="ECO:0000313" key="2">
    <source>
        <dbReference type="EMBL" id="TEA27730.1"/>
    </source>
</evidence>
<dbReference type="InterPro" id="IPR001130">
    <property type="entry name" value="TatD-like"/>
</dbReference>
<dbReference type="Gene3D" id="3.20.20.140">
    <property type="entry name" value="Metal-dependent hydrolases"/>
    <property type="match status" value="1"/>
</dbReference>
<dbReference type="InterPro" id="IPR032466">
    <property type="entry name" value="Metal_Hydrolase"/>
</dbReference>
<dbReference type="AlphaFoldDB" id="A0AB94IE38"/>
<reference evidence="2 3" key="1">
    <citation type="journal article" date="2014" name="Appl. Environ. Microbiol.">
        <title>Genomic features of a bumble bee symbiont reflect its host environment.</title>
        <authorList>
            <person name="Martinson V.G."/>
            <person name="Magoc T."/>
            <person name="Koch H."/>
            <person name="Salzberg S.L."/>
            <person name="Moran N.A."/>
        </authorList>
    </citation>
    <scope>NUCLEOTIDE SEQUENCE [LARGE SCALE GENOMIC DNA]</scope>
    <source>
        <strain evidence="2 3">Bimp</strain>
    </source>
</reference>
<gene>
    <name evidence="2" type="ORF">O970_02370</name>
</gene>
<dbReference type="RefSeq" id="WP_024495582.1">
    <property type="nucleotide sequence ID" value="NZ_AWGA01000023.1"/>
</dbReference>
<dbReference type="EMBL" id="AWGA01000023">
    <property type="protein sequence ID" value="TEA27730.1"/>
    <property type="molecule type" value="Genomic_DNA"/>
</dbReference>
<feature type="binding site" evidence="1">
    <location>
        <position position="9"/>
    </location>
    <ligand>
        <name>a divalent metal cation</name>
        <dbReference type="ChEBI" id="CHEBI:60240"/>
        <label>1</label>
    </ligand>
</feature>
<feature type="binding site" evidence="1">
    <location>
        <position position="154"/>
    </location>
    <ligand>
        <name>a divalent metal cation</name>
        <dbReference type="ChEBI" id="CHEBI:60240"/>
        <label>2</label>
    </ligand>
</feature>
<keyword evidence="1" id="KW-0479">Metal-binding</keyword>
<dbReference type="GO" id="GO:0046872">
    <property type="term" value="F:metal ion binding"/>
    <property type="evidence" value="ECO:0007669"/>
    <property type="project" value="UniProtKB-KW"/>
</dbReference>
<feature type="binding site" evidence="1">
    <location>
        <position position="86"/>
    </location>
    <ligand>
        <name>a divalent metal cation</name>
        <dbReference type="ChEBI" id="CHEBI:60240"/>
        <label>1</label>
    </ligand>
</feature>
<sequence length="254" mass="29015">MMLIDSHCHFEQLTSVEQQSAMQQFIVIGVASNLASAQTLLKLAKHYPNLKVCLGIHPEYPQNYSEFTLLKQLIYQQKSQIVGIGEIGLPYFTLRALNHAEKQMTIKKGLALFTQFIRLASELNLPVNLHCVANTAPIAINILNQYQIKYALFHWFEGQVTTVTQIIDNGWFISVSPDVLFNPNYQKFIHHVPLDIICLESDGPWPYQGKRGNPAMILDTAYFLAKLHDKTLTEILAISQQNSYRLWQLNQSKK</sequence>
<dbReference type="Proteomes" id="UP000506160">
    <property type="component" value="Unassembled WGS sequence"/>
</dbReference>
<evidence type="ECO:0000256" key="1">
    <source>
        <dbReference type="PIRSR" id="PIRSR005902-1"/>
    </source>
</evidence>
<feature type="binding site" evidence="1">
    <location>
        <position position="7"/>
    </location>
    <ligand>
        <name>a divalent metal cation</name>
        <dbReference type="ChEBI" id="CHEBI:60240"/>
        <label>1</label>
    </ligand>
</feature>
<name>A0AB94IE38_9GAMM</name>
<dbReference type="PANTHER" id="PTHR46124:SF2">
    <property type="entry name" value="D-AMINOACYL-TRNA DEACYLASE"/>
    <property type="match status" value="1"/>
</dbReference>
<comment type="caution">
    <text evidence="2">The sequence shown here is derived from an EMBL/GenBank/DDBJ whole genome shotgun (WGS) entry which is preliminary data.</text>
</comment>
<dbReference type="PIRSF" id="PIRSF005902">
    <property type="entry name" value="DNase_TatD"/>
    <property type="match status" value="1"/>
</dbReference>
<organism evidence="2 3">
    <name type="scientific">Candidatus Schmidhempelia bombi str. Bimp</name>
    <dbReference type="NCBI Taxonomy" id="1387197"/>
    <lineage>
        <taxon>Bacteria</taxon>
        <taxon>Pseudomonadati</taxon>
        <taxon>Pseudomonadota</taxon>
        <taxon>Gammaproteobacteria</taxon>
        <taxon>Orbales</taxon>
        <taxon>Orbaceae</taxon>
        <taxon>Candidatus Schmidhempelia</taxon>
    </lineage>
</organism>
<keyword evidence="3" id="KW-1185">Reference proteome</keyword>
<dbReference type="CDD" id="cd01310">
    <property type="entry name" value="TatD_DNAse"/>
    <property type="match status" value="1"/>
</dbReference>
<dbReference type="PANTHER" id="PTHR46124">
    <property type="entry name" value="D-AMINOACYL-TRNA DEACYLASE"/>
    <property type="match status" value="1"/>
</dbReference>
<accession>A0AB94IE38</accession>
<evidence type="ECO:0000313" key="3">
    <source>
        <dbReference type="Proteomes" id="UP000506160"/>
    </source>
</evidence>
<feature type="binding site" evidence="1">
    <location>
        <position position="130"/>
    </location>
    <ligand>
        <name>a divalent metal cation</name>
        <dbReference type="ChEBI" id="CHEBI:60240"/>
        <label>2</label>
    </ligand>
</feature>
<dbReference type="Pfam" id="PF01026">
    <property type="entry name" value="TatD_DNase"/>
    <property type="match status" value="1"/>
</dbReference>